<dbReference type="Proteomes" id="UP000663829">
    <property type="component" value="Unassembled WGS sequence"/>
</dbReference>
<gene>
    <name evidence="1" type="ORF">GPM918_LOCUS35216</name>
    <name evidence="2" type="ORF">SRO942_LOCUS35932</name>
</gene>
<name>A0A815QK65_9BILA</name>
<comment type="caution">
    <text evidence="1">The sequence shown here is derived from an EMBL/GenBank/DDBJ whole genome shotgun (WGS) entry which is preliminary data.</text>
</comment>
<dbReference type="EMBL" id="CAJNOQ010020187">
    <property type="protein sequence ID" value="CAF1464474.1"/>
    <property type="molecule type" value="Genomic_DNA"/>
</dbReference>
<accession>A0A815QK65</accession>
<evidence type="ECO:0000313" key="3">
    <source>
        <dbReference type="Proteomes" id="UP000663829"/>
    </source>
</evidence>
<dbReference type="Proteomes" id="UP000681722">
    <property type="component" value="Unassembled WGS sequence"/>
</dbReference>
<dbReference type="AlphaFoldDB" id="A0A815QK65"/>
<dbReference type="EMBL" id="CAJOBC010085649">
    <property type="protein sequence ID" value="CAF4333951.1"/>
    <property type="molecule type" value="Genomic_DNA"/>
</dbReference>
<organism evidence="1 3">
    <name type="scientific">Didymodactylos carnosus</name>
    <dbReference type="NCBI Taxonomy" id="1234261"/>
    <lineage>
        <taxon>Eukaryota</taxon>
        <taxon>Metazoa</taxon>
        <taxon>Spiralia</taxon>
        <taxon>Gnathifera</taxon>
        <taxon>Rotifera</taxon>
        <taxon>Eurotatoria</taxon>
        <taxon>Bdelloidea</taxon>
        <taxon>Philodinida</taxon>
        <taxon>Philodinidae</taxon>
        <taxon>Didymodactylos</taxon>
    </lineage>
</organism>
<evidence type="ECO:0000313" key="2">
    <source>
        <dbReference type="EMBL" id="CAF4333951.1"/>
    </source>
</evidence>
<evidence type="ECO:0000313" key="1">
    <source>
        <dbReference type="EMBL" id="CAF1464474.1"/>
    </source>
</evidence>
<proteinExistence type="predicted"/>
<keyword evidence="3" id="KW-1185">Reference proteome</keyword>
<sequence length="222" mass="26513">MLQTQIQATWVYWFEYWVPKSRTWADAMKSEQADLPLKDRIINASKEELNRLPSELLKLAMVLYFPGIIPIILSTPMMGDTWDDYILDYALYDAIRLDSVTFVDILVEYGATFENLRRDKIVHIDELYQDHKSAKRRLPCGDNENPLQRDYYYMYFKDKIEEFSFVNEIDWYYNENGPPYISDLFLWSIFVGRYDMSDYLISKVEVSIAFKSYNRQWSANRG</sequence>
<protein>
    <submittedName>
        <fullName evidence="1">Uncharacterized protein</fullName>
    </submittedName>
</protein>
<reference evidence="1" key="1">
    <citation type="submission" date="2021-02" db="EMBL/GenBank/DDBJ databases">
        <authorList>
            <person name="Nowell W R."/>
        </authorList>
    </citation>
    <scope>NUCLEOTIDE SEQUENCE</scope>
</reference>